<evidence type="ECO:0000313" key="4">
    <source>
        <dbReference type="EMBL" id="KAF3766027.1"/>
    </source>
</evidence>
<dbReference type="PROSITE" id="PS50868">
    <property type="entry name" value="POST_SET"/>
    <property type="match status" value="1"/>
</dbReference>
<name>A0A9P4Y2Z9_CRYP1</name>
<dbReference type="EMBL" id="MU032347">
    <property type="protein sequence ID" value="KAF3766027.1"/>
    <property type="molecule type" value="Genomic_DNA"/>
</dbReference>
<comment type="caution">
    <text evidence="4">The sequence shown here is derived from an EMBL/GenBank/DDBJ whole genome shotgun (WGS) entry which is preliminary data.</text>
</comment>
<dbReference type="InterPro" id="IPR046341">
    <property type="entry name" value="SET_dom_sf"/>
</dbReference>
<accession>A0A9P4Y2Z9</accession>
<evidence type="ECO:0000259" key="3">
    <source>
        <dbReference type="PROSITE" id="PS50868"/>
    </source>
</evidence>
<reference evidence="4" key="1">
    <citation type="journal article" date="2020" name="Phytopathology">
        <title>Genome sequence of the chestnut blight fungus Cryphonectria parasitica EP155: A fundamental resource for an archetypical invasive plant pathogen.</title>
        <authorList>
            <person name="Crouch J.A."/>
            <person name="Dawe A."/>
            <person name="Aerts A."/>
            <person name="Barry K."/>
            <person name="Churchill A.C.L."/>
            <person name="Grimwood J."/>
            <person name="Hillman B."/>
            <person name="Milgroom M.G."/>
            <person name="Pangilinan J."/>
            <person name="Smith M."/>
            <person name="Salamov A."/>
            <person name="Schmutz J."/>
            <person name="Yadav J."/>
            <person name="Grigoriev I.V."/>
            <person name="Nuss D."/>
        </authorList>
    </citation>
    <scope>NUCLEOTIDE SEQUENCE</scope>
    <source>
        <strain evidence="4">EP155</strain>
    </source>
</reference>
<protein>
    <recommendedName>
        <fullName evidence="3">Post-SET domain-containing protein</fullName>
    </recommendedName>
</protein>
<evidence type="ECO:0000256" key="1">
    <source>
        <dbReference type="ARBA" id="ARBA00022603"/>
    </source>
</evidence>
<keyword evidence="2" id="KW-0808">Transferase</keyword>
<feature type="non-terminal residue" evidence="4">
    <location>
        <position position="160"/>
    </location>
</feature>
<dbReference type="PANTHER" id="PTHR12350">
    <property type="entry name" value="HISTONE-LYSINE N-METHYLTRANSFERASE-RELATED"/>
    <property type="match status" value="1"/>
</dbReference>
<evidence type="ECO:0000256" key="2">
    <source>
        <dbReference type="ARBA" id="ARBA00022679"/>
    </source>
</evidence>
<organism evidence="4 5">
    <name type="scientific">Cryphonectria parasitica (strain ATCC 38755 / EP155)</name>
    <dbReference type="NCBI Taxonomy" id="660469"/>
    <lineage>
        <taxon>Eukaryota</taxon>
        <taxon>Fungi</taxon>
        <taxon>Dikarya</taxon>
        <taxon>Ascomycota</taxon>
        <taxon>Pezizomycotina</taxon>
        <taxon>Sordariomycetes</taxon>
        <taxon>Sordariomycetidae</taxon>
        <taxon>Diaporthales</taxon>
        <taxon>Cryphonectriaceae</taxon>
        <taxon>Cryphonectria-Endothia species complex</taxon>
        <taxon>Cryphonectria</taxon>
    </lineage>
</organism>
<sequence length="160" mass="17752">MAPLKPDWPRPSHPEIQEVVFGEEGEFTSKSLSRVAVPPFGVFADMTFPPCVLIEKPSYASVQVDQDKHILLNSDLLYMNHSCDPSLILDTSSMQVLAGPKGLQPGDELTFFYPSTEWFMAQPFTCLCGSSRCRGTISGARDMTSSELEGYWLSGHIRSM</sequence>
<dbReference type="OrthoDB" id="5984008at2759"/>
<proteinExistence type="predicted"/>
<dbReference type="GO" id="GO:0008168">
    <property type="term" value="F:methyltransferase activity"/>
    <property type="evidence" value="ECO:0007669"/>
    <property type="project" value="UniProtKB-KW"/>
</dbReference>
<keyword evidence="1" id="KW-0489">Methyltransferase</keyword>
<keyword evidence="5" id="KW-1185">Reference proteome</keyword>
<evidence type="ECO:0000313" key="5">
    <source>
        <dbReference type="Proteomes" id="UP000803844"/>
    </source>
</evidence>
<dbReference type="GO" id="GO:0032259">
    <property type="term" value="P:methylation"/>
    <property type="evidence" value="ECO:0007669"/>
    <property type="project" value="UniProtKB-KW"/>
</dbReference>
<feature type="domain" description="Post-SET" evidence="3">
    <location>
        <begin position="122"/>
        <end position="138"/>
    </location>
</feature>
<dbReference type="InterPro" id="IPR003616">
    <property type="entry name" value="Post-SET_dom"/>
</dbReference>
<dbReference type="Gene3D" id="2.170.270.10">
    <property type="entry name" value="SET domain"/>
    <property type="match status" value="1"/>
</dbReference>
<dbReference type="InterPro" id="IPR053201">
    <property type="entry name" value="Flavunoidine_N-MTase"/>
</dbReference>
<dbReference type="PANTHER" id="PTHR12350:SF19">
    <property type="entry name" value="SET DOMAIN-CONTAINING PROTEIN"/>
    <property type="match status" value="1"/>
</dbReference>
<dbReference type="Proteomes" id="UP000803844">
    <property type="component" value="Unassembled WGS sequence"/>
</dbReference>
<dbReference type="SUPFAM" id="SSF82199">
    <property type="entry name" value="SET domain"/>
    <property type="match status" value="1"/>
</dbReference>
<dbReference type="GeneID" id="63833068"/>
<dbReference type="AlphaFoldDB" id="A0A9P4Y2Z9"/>
<gene>
    <name evidence="4" type="ORF">M406DRAFT_233426</name>
</gene>
<dbReference type="RefSeq" id="XP_040776988.1">
    <property type="nucleotide sequence ID" value="XM_040915939.1"/>
</dbReference>